<feature type="transmembrane region" description="Helical" evidence="2">
    <location>
        <begin position="234"/>
        <end position="254"/>
    </location>
</feature>
<keyword evidence="2" id="KW-0812">Transmembrane</keyword>
<name>A0ABQ9GUZ5_9NEOP</name>
<proteinExistence type="predicted"/>
<reference evidence="3 4" key="1">
    <citation type="submission" date="2023-02" db="EMBL/GenBank/DDBJ databases">
        <title>LHISI_Scaffold_Assembly.</title>
        <authorList>
            <person name="Stuart O.P."/>
            <person name="Cleave R."/>
            <person name="Magrath M.J.L."/>
            <person name="Mikheyev A.S."/>
        </authorList>
    </citation>
    <scope>NUCLEOTIDE SEQUENCE [LARGE SCALE GENOMIC DNA]</scope>
    <source>
        <strain evidence="3">Daus_M_001</strain>
        <tissue evidence="3">Leg muscle</tissue>
    </source>
</reference>
<keyword evidence="2" id="KW-0472">Membrane</keyword>
<evidence type="ECO:0000313" key="4">
    <source>
        <dbReference type="Proteomes" id="UP001159363"/>
    </source>
</evidence>
<evidence type="ECO:0000313" key="3">
    <source>
        <dbReference type="EMBL" id="KAJ8875855.1"/>
    </source>
</evidence>
<dbReference type="Proteomes" id="UP001159363">
    <property type="component" value="Chromosome 8"/>
</dbReference>
<evidence type="ECO:0000256" key="1">
    <source>
        <dbReference type="SAM" id="MobiDB-lite"/>
    </source>
</evidence>
<evidence type="ECO:0000256" key="2">
    <source>
        <dbReference type="SAM" id="Phobius"/>
    </source>
</evidence>
<sequence>MDSSHRSIVTAPSYTRSPDILGPVIVDLGMFYIVSGRQRCDVQREQQFDMTSLATFVADNEQLLTSEQRNSCVSGWLRAGLGMCLLIFGAGCTDRERADWHSSSPPLCISRPVIGPGTEWHAGVTQEAKEPRTQKSAGNPAEEVPTGRSGPGRKSSCEGAEVVSRQQTGAGEMGTYSNKAVHGKDRTPFYLVCYETGASANEKLTEALVHKGSVEFSLLPTTLERSLKVIRRDFCLSLYIACCGMLVIGLAAVWQANLPEPIGERRSAPSCWPTSILSSPDSSLSIAIGCCLHEKAFSYSTGPPRIRQHRRGSYVIRVHIVNKSQKVIQPIKAVTNVQPRENDCISTTHKRAARDPLHTSCNVTCRAMFNWWKCKLAGTQLTPAYLATVQHTPLCQGQ</sequence>
<feature type="region of interest" description="Disordered" evidence="1">
    <location>
        <begin position="126"/>
        <end position="177"/>
    </location>
</feature>
<accession>A0ABQ9GUZ5</accession>
<keyword evidence="2" id="KW-1133">Transmembrane helix</keyword>
<organism evidence="3 4">
    <name type="scientific">Dryococelus australis</name>
    <dbReference type="NCBI Taxonomy" id="614101"/>
    <lineage>
        <taxon>Eukaryota</taxon>
        <taxon>Metazoa</taxon>
        <taxon>Ecdysozoa</taxon>
        <taxon>Arthropoda</taxon>
        <taxon>Hexapoda</taxon>
        <taxon>Insecta</taxon>
        <taxon>Pterygota</taxon>
        <taxon>Neoptera</taxon>
        <taxon>Polyneoptera</taxon>
        <taxon>Phasmatodea</taxon>
        <taxon>Verophasmatodea</taxon>
        <taxon>Anareolatae</taxon>
        <taxon>Phasmatidae</taxon>
        <taxon>Eurycanthinae</taxon>
        <taxon>Dryococelus</taxon>
    </lineage>
</organism>
<keyword evidence="4" id="KW-1185">Reference proteome</keyword>
<dbReference type="EMBL" id="JARBHB010000009">
    <property type="protein sequence ID" value="KAJ8875855.1"/>
    <property type="molecule type" value="Genomic_DNA"/>
</dbReference>
<comment type="caution">
    <text evidence="3">The sequence shown here is derived from an EMBL/GenBank/DDBJ whole genome shotgun (WGS) entry which is preliminary data.</text>
</comment>
<gene>
    <name evidence="3" type="ORF">PR048_023758</name>
</gene>
<protein>
    <submittedName>
        <fullName evidence="3">Uncharacterized protein</fullName>
    </submittedName>
</protein>